<protein>
    <recommendedName>
        <fullName evidence="7">N-acylneuraminate cytidylyltransferase</fullName>
        <ecNumber evidence="7">2.7.7.43</ecNumber>
    </recommendedName>
</protein>
<dbReference type="GO" id="GO:0008781">
    <property type="term" value="F:N-acylneuraminate cytidylyltransferase activity"/>
    <property type="evidence" value="ECO:0007669"/>
    <property type="project" value="UniProtKB-EC"/>
</dbReference>
<dbReference type="GO" id="GO:0046872">
    <property type="term" value="F:metal ion binding"/>
    <property type="evidence" value="ECO:0007669"/>
    <property type="project" value="UniProtKB-KW"/>
</dbReference>
<dbReference type="InterPro" id="IPR029044">
    <property type="entry name" value="Nucleotide-diphossugar_trans"/>
</dbReference>
<evidence type="ECO:0000256" key="8">
    <source>
        <dbReference type="ARBA" id="ARBA00022723"/>
    </source>
</evidence>
<evidence type="ECO:0000313" key="11">
    <source>
        <dbReference type="EMBL" id="GAP40284.1"/>
    </source>
</evidence>
<dbReference type="InterPro" id="IPR050793">
    <property type="entry name" value="CMP-NeuNAc_synthase"/>
</dbReference>
<evidence type="ECO:0000256" key="6">
    <source>
        <dbReference type="ARBA" id="ARBA00011881"/>
    </source>
</evidence>
<sequence>MVKQLEVLAIIPARGGSKGIPGKNIKNFAGFPLIAYSIAAAKQSKYVTRTIVSTDDEKIAAVAREWGAETPFLRPAEFATDHSLDLPVFRHALQWLKDHEGYVPDIVLQLRPTSPVRPLHLVDEAVQILLDHPEADSVRGVVPSNENPYKMWKIDPVSGAMSGLIPIDGLAEPYNAPRQILPPTYWQTGHIDAIRPERTFMAGDLMSGKVIFPIMIDPAFTVDIDTLADWIRYESLVYNGKLEMVTPEKKQHRGIPKKTNLLVMDFDGVMTDDRVYVNEFGQEMVACSRSDGMGIGLLKKAGIKIVVISSEENPVVARRCEKLGIEVHHGVSEKAKVLADFLEQNSINPDTAVYMGNDINDIDCFSLVHCAVVPADANKMAKSNADIILSHNGGFGAVRELCEMILGGK</sequence>
<dbReference type="CDD" id="cd02513">
    <property type="entry name" value="CMP-NeuAc_Synthase"/>
    <property type="match status" value="1"/>
</dbReference>
<keyword evidence="8" id="KW-0479">Metal-binding</keyword>
<dbReference type="InterPro" id="IPR010023">
    <property type="entry name" value="KdsC_fam"/>
</dbReference>
<reference evidence="11" key="1">
    <citation type="journal article" date="2015" name="Genome Announc.">
        <title>Draft Genome Sequence of Anaerolineae Strain TC1, a Novel Isolate from a Methanogenic Wastewater Treatment System.</title>
        <authorList>
            <person name="Matsuura N."/>
            <person name="Tourlousse D.M."/>
            <person name="Sun L."/>
            <person name="Toyonaga M."/>
            <person name="Kuroda K."/>
            <person name="Ohashi A."/>
            <person name="Cruz R."/>
            <person name="Yamaguchi T."/>
            <person name="Sekiguchi Y."/>
        </authorList>
    </citation>
    <scope>NUCLEOTIDE SEQUENCE [LARGE SCALE GENOMIC DNA]</scope>
    <source>
        <strain evidence="11">TC1</strain>
    </source>
</reference>
<dbReference type="AlphaFoldDB" id="A0A0S7BIW3"/>
<dbReference type="Pfam" id="PF02348">
    <property type="entry name" value="CTP_transf_3"/>
    <property type="match status" value="1"/>
</dbReference>
<dbReference type="Proteomes" id="UP000053370">
    <property type="component" value="Unassembled WGS sequence"/>
</dbReference>
<evidence type="ECO:0000256" key="10">
    <source>
        <dbReference type="ARBA" id="ARBA00022842"/>
    </source>
</evidence>
<accession>A0A0S7BIW3</accession>
<dbReference type="Gene3D" id="3.90.550.10">
    <property type="entry name" value="Spore Coat Polysaccharide Biosynthesis Protein SpsA, Chain A"/>
    <property type="match status" value="1"/>
</dbReference>
<dbReference type="InterPro" id="IPR003329">
    <property type="entry name" value="Cytidylyl_trans"/>
</dbReference>
<dbReference type="SFLD" id="SFLDG01136">
    <property type="entry name" value="C1.6:_Phosphoserine_Phosphatas"/>
    <property type="match status" value="1"/>
</dbReference>
<name>A0A0S7BIW3_9CHLR</name>
<dbReference type="STRING" id="1678840.ATC1_13252"/>
<dbReference type="PATRIC" id="fig|1678840.3.peg.1508"/>
<evidence type="ECO:0000313" key="12">
    <source>
        <dbReference type="Proteomes" id="UP000053370"/>
    </source>
</evidence>
<dbReference type="GO" id="GO:0016788">
    <property type="term" value="F:hydrolase activity, acting on ester bonds"/>
    <property type="evidence" value="ECO:0007669"/>
    <property type="project" value="InterPro"/>
</dbReference>
<dbReference type="PANTHER" id="PTHR21485:SF3">
    <property type="entry name" value="N-ACYLNEURAMINATE CYTIDYLYLTRANSFERASE"/>
    <property type="match status" value="1"/>
</dbReference>
<dbReference type="NCBIfam" id="TIGR01670">
    <property type="entry name" value="KdsC-phosphatas"/>
    <property type="match status" value="1"/>
</dbReference>
<dbReference type="InterPro" id="IPR023214">
    <property type="entry name" value="HAD_sf"/>
</dbReference>
<comment type="cofactor">
    <cofactor evidence="2">
        <name>Mg(2+)</name>
        <dbReference type="ChEBI" id="CHEBI:18420"/>
    </cofactor>
</comment>
<evidence type="ECO:0000256" key="1">
    <source>
        <dbReference type="ARBA" id="ARBA00001862"/>
    </source>
</evidence>
<evidence type="ECO:0000256" key="5">
    <source>
        <dbReference type="ARBA" id="ARBA00010726"/>
    </source>
</evidence>
<dbReference type="EMBL" id="DF968181">
    <property type="protein sequence ID" value="GAP40284.1"/>
    <property type="molecule type" value="Genomic_DNA"/>
</dbReference>
<comment type="catalytic activity">
    <reaction evidence="1">
        <text>an N-acylneuraminate + CTP = a CMP-N-acyl-beta-neuraminate + diphosphate</text>
        <dbReference type="Rhea" id="RHEA:11344"/>
        <dbReference type="ChEBI" id="CHEBI:33019"/>
        <dbReference type="ChEBI" id="CHEBI:37563"/>
        <dbReference type="ChEBI" id="CHEBI:60073"/>
        <dbReference type="ChEBI" id="CHEBI:68671"/>
        <dbReference type="EC" id="2.7.7.43"/>
    </reaction>
</comment>
<comment type="pathway">
    <text evidence="3">Amino-sugar metabolism; N-acetylneuraminate metabolism.</text>
</comment>
<dbReference type="UniPathway" id="UPA00628"/>
<keyword evidence="12" id="KW-1185">Reference proteome</keyword>
<dbReference type="RefSeq" id="WP_062279438.1">
    <property type="nucleotide sequence ID" value="NZ_DF968181.1"/>
</dbReference>
<evidence type="ECO:0000256" key="2">
    <source>
        <dbReference type="ARBA" id="ARBA00001946"/>
    </source>
</evidence>
<evidence type="ECO:0000256" key="3">
    <source>
        <dbReference type="ARBA" id="ARBA00005141"/>
    </source>
</evidence>
<keyword evidence="9" id="KW-0378">Hydrolase</keyword>
<keyword evidence="10" id="KW-0460">Magnesium</keyword>
<dbReference type="SFLD" id="SFLDS00003">
    <property type="entry name" value="Haloacid_Dehalogenase"/>
    <property type="match status" value="1"/>
</dbReference>
<gene>
    <name evidence="11" type="ORF">ATC1_13252</name>
</gene>
<dbReference type="SUPFAM" id="SSF53448">
    <property type="entry name" value="Nucleotide-diphospho-sugar transferases"/>
    <property type="match status" value="1"/>
</dbReference>
<proteinExistence type="inferred from homology"/>
<organism evidence="11">
    <name type="scientific">Flexilinea flocculi</name>
    <dbReference type="NCBI Taxonomy" id="1678840"/>
    <lineage>
        <taxon>Bacteria</taxon>
        <taxon>Bacillati</taxon>
        <taxon>Chloroflexota</taxon>
        <taxon>Anaerolineae</taxon>
        <taxon>Anaerolineales</taxon>
        <taxon>Anaerolineaceae</taxon>
        <taxon>Flexilinea</taxon>
    </lineage>
</organism>
<comment type="subunit">
    <text evidence="6">Homotetramer.</text>
</comment>
<comment type="similarity">
    <text evidence="4">Belongs to the KdsC family.</text>
</comment>
<evidence type="ECO:0000256" key="4">
    <source>
        <dbReference type="ARBA" id="ARBA00005893"/>
    </source>
</evidence>
<dbReference type="EC" id="2.7.7.43" evidence="7"/>
<dbReference type="Pfam" id="PF08282">
    <property type="entry name" value="Hydrolase_3"/>
    <property type="match status" value="1"/>
</dbReference>
<dbReference type="SUPFAM" id="SSF56784">
    <property type="entry name" value="HAD-like"/>
    <property type="match status" value="1"/>
</dbReference>
<dbReference type="InterPro" id="IPR036412">
    <property type="entry name" value="HAD-like_sf"/>
</dbReference>
<dbReference type="PANTHER" id="PTHR21485">
    <property type="entry name" value="HAD SUPERFAMILY MEMBERS CMAS AND KDSC"/>
    <property type="match status" value="1"/>
</dbReference>
<evidence type="ECO:0000256" key="9">
    <source>
        <dbReference type="ARBA" id="ARBA00022801"/>
    </source>
</evidence>
<dbReference type="GO" id="GO:0006054">
    <property type="term" value="P:N-acetylneuraminate metabolic process"/>
    <property type="evidence" value="ECO:0007669"/>
    <property type="project" value="UniProtKB-UniPathway"/>
</dbReference>
<evidence type="ECO:0000256" key="7">
    <source>
        <dbReference type="ARBA" id="ARBA00012491"/>
    </source>
</evidence>
<dbReference type="Gene3D" id="3.40.50.1000">
    <property type="entry name" value="HAD superfamily/HAD-like"/>
    <property type="match status" value="1"/>
</dbReference>
<comment type="similarity">
    <text evidence="5">Belongs to the CMP-NeuNAc synthase family.</text>
</comment>
<dbReference type="SFLD" id="SFLDG01138">
    <property type="entry name" value="C1.6.2:_Deoxy-d-mannose-octulo"/>
    <property type="match status" value="1"/>
</dbReference>